<evidence type="ECO:0008006" key="3">
    <source>
        <dbReference type="Google" id="ProtNLM"/>
    </source>
</evidence>
<dbReference type="EMBL" id="FO704551">
    <property type="protein sequence ID" value="CDG21801.1"/>
    <property type="molecule type" value="Genomic_DNA"/>
</dbReference>
<name>A0A068R4I6_9GAMM</name>
<dbReference type="Gene3D" id="3.40.50.1240">
    <property type="entry name" value="Phosphoglycerate mutase-like"/>
    <property type="match status" value="1"/>
</dbReference>
<gene>
    <name evidence="1" type="ORF">XPG1_2146</name>
</gene>
<reference evidence="1 2" key="1">
    <citation type="submission" date="2013-07" db="EMBL/GenBank/DDBJ databases">
        <authorList>
            <person name="Genoscope - CEA"/>
        </authorList>
    </citation>
    <scope>NUCLEOTIDE SEQUENCE [LARGE SCALE GENOMIC DNA]</scope>
    <source>
        <strain evidence="1 2">G6</strain>
    </source>
</reference>
<dbReference type="STRING" id="1354304.XPG1_2146"/>
<organism evidence="1 2">
    <name type="scientific">Xenorhabdus poinarii G6</name>
    <dbReference type="NCBI Taxonomy" id="1354304"/>
    <lineage>
        <taxon>Bacteria</taxon>
        <taxon>Pseudomonadati</taxon>
        <taxon>Pseudomonadota</taxon>
        <taxon>Gammaproteobacteria</taxon>
        <taxon>Enterobacterales</taxon>
        <taxon>Morganellaceae</taxon>
        <taxon>Xenorhabdus</taxon>
    </lineage>
</organism>
<evidence type="ECO:0000313" key="2">
    <source>
        <dbReference type="Proteomes" id="UP000032735"/>
    </source>
</evidence>
<dbReference type="SUPFAM" id="SSF53254">
    <property type="entry name" value="Phosphoglycerate mutase-like"/>
    <property type="match status" value="1"/>
</dbReference>
<protein>
    <recommendedName>
        <fullName evidence="3">Phosphoglycerate mutase</fullName>
    </recommendedName>
</protein>
<sequence length="181" mass="20743">MTALDANSIKQAEEIGTRILGEYPWQRVYSSPQRQALETAKALLGSTHESCSIQEDSALCEFFPEELIGMKLADIPRRYGEDYTHRLLHTPLDTPFKNSEHVLDVANRINHFIMQIGDEISMSPMRMIISHQNLHNIFVANLMANSLNFSGRLHLHNLHGSTFLYFPQTKQFHIENINIPL</sequence>
<dbReference type="Proteomes" id="UP000032735">
    <property type="component" value="Chromosome"/>
</dbReference>
<dbReference type="InterPro" id="IPR029033">
    <property type="entry name" value="His_PPase_superfam"/>
</dbReference>
<dbReference type="KEGG" id="xpo:XPG1_2146"/>
<keyword evidence="2" id="KW-1185">Reference proteome</keyword>
<dbReference type="Pfam" id="PF00300">
    <property type="entry name" value="His_Phos_1"/>
    <property type="match status" value="1"/>
</dbReference>
<dbReference type="HOGENOM" id="CLU_1488478_0_0_6"/>
<dbReference type="AlphaFoldDB" id="A0A068R4I6"/>
<proteinExistence type="predicted"/>
<dbReference type="InterPro" id="IPR013078">
    <property type="entry name" value="His_Pase_superF_clade-1"/>
</dbReference>
<accession>A0A068R4I6</accession>
<evidence type="ECO:0000313" key="1">
    <source>
        <dbReference type="EMBL" id="CDG21801.1"/>
    </source>
</evidence>